<feature type="transmembrane region" description="Helical" evidence="7">
    <location>
        <begin position="6"/>
        <end position="26"/>
    </location>
</feature>
<feature type="transmembrane region" description="Helical" evidence="7">
    <location>
        <begin position="38"/>
        <end position="61"/>
    </location>
</feature>
<keyword evidence="1 6" id="KW-0645">Protease</keyword>
<keyword evidence="10" id="KW-1185">Reference proteome</keyword>
<sequence length="298" mass="31924">MNWFTFLPFGVMLALSVTLGRVALPLHPLWSARLLSTTGVMTVVAAFGTGVFVAVNYGATLAPDAAAHVPEWALFGDDRPVPAWVGIPAIVLSAAGLLVAARLAVRWVIDLRAAQADARRPLDTEVPIAVAVPGRRGGVLLSRGLLSRLTARELQVVFEHERSHLRHRHHRYLASGELAATVLPPLRALNDRLRLSVERWADEDAAEAVGDRRLVARTIAKVALAQCPDGRHGPAVPFAWSGVVERVEALLATPPAKNTVSGPLLFVGHGLVTGSLTALTLQLDRAIASTLFPTLIIR</sequence>
<evidence type="ECO:0000256" key="7">
    <source>
        <dbReference type="SAM" id="Phobius"/>
    </source>
</evidence>
<dbReference type="GO" id="GO:0004222">
    <property type="term" value="F:metalloendopeptidase activity"/>
    <property type="evidence" value="ECO:0007669"/>
    <property type="project" value="InterPro"/>
</dbReference>
<dbReference type="Pfam" id="PF01435">
    <property type="entry name" value="Peptidase_M48"/>
    <property type="match status" value="1"/>
</dbReference>
<dbReference type="RefSeq" id="WP_067912970.1">
    <property type="nucleotide sequence ID" value="NZ_BSRZ01000020.1"/>
</dbReference>
<protein>
    <submittedName>
        <fullName evidence="9">Peptidase M48</fullName>
    </submittedName>
</protein>
<accession>A0A9W6PZD4</accession>
<organism evidence="9 10">
    <name type="scientific">Actinomadura rubrobrunea</name>
    <dbReference type="NCBI Taxonomy" id="115335"/>
    <lineage>
        <taxon>Bacteria</taxon>
        <taxon>Bacillati</taxon>
        <taxon>Actinomycetota</taxon>
        <taxon>Actinomycetes</taxon>
        <taxon>Streptosporangiales</taxon>
        <taxon>Thermomonosporaceae</taxon>
        <taxon>Actinomadura</taxon>
    </lineage>
</organism>
<gene>
    <name evidence="9" type="ORF">Arub01_54120</name>
</gene>
<evidence type="ECO:0000313" key="10">
    <source>
        <dbReference type="Proteomes" id="UP001165124"/>
    </source>
</evidence>
<reference evidence="9" key="1">
    <citation type="submission" date="2023-02" db="EMBL/GenBank/DDBJ databases">
        <title>Actinomadura rubrobrunea NBRC 14622.</title>
        <authorList>
            <person name="Ichikawa N."/>
            <person name="Sato H."/>
            <person name="Tonouchi N."/>
        </authorList>
    </citation>
    <scope>NUCLEOTIDE SEQUENCE</scope>
    <source>
        <strain evidence="9">NBRC 14622</strain>
    </source>
</reference>
<evidence type="ECO:0000259" key="8">
    <source>
        <dbReference type="Pfam" id="PF01435"/>
    </source>
</evidence>
<keyword evidence="7" id="KW-0472">Membrane</keyword>
<comment type="similarity">
    <text evidence="6">Belongs to the peptidase M48 family.</text>
</comment>
<dbReference type="Gene3D" id="3.30.2010.10">
    <property type="entry name" value="Metalloproteases ('zincins'), catalytic domain"/>
    <property type="match status" value="1"/>
</dbReference>
<keyword evidence="4 6" id="KW-0862">Zinc</keyword>
<dbReference type="GO" id="GO:0046872">
    <property type="term" value="F:metal ion binding"/>
    <property type="evidence" value="ECO:0007669"/>
    <property type="project" value="UniProtKB-KW"/>
</dbReference>
<feature type="domain" description="Peptidase M48" evidence="8">
    <location>
        <begin position="134"/>
        <end position="176"/>
    </location>
</feature>
<evidence type="ECO:0000256" key="4">
    <source>
        <dbReference type="ARBA" id="ARBA00022833"/>
    </source>
</evidence>
<feature type="transmembrane region" description="Helical" evidence="7">
    <location>
        <begin position="81"/>
        <end position="105"/>
    </location>
</feature>
<dbReference type="PANTHER" id="PTHR34978">
    <property type="entry name" value="POSSIBLE SENSOR-TRANSDUCER PROTEIN BLAR"/>
    <property type="match status" value="1"/>
</dbReference>
<dbReference type="PANTHER" id="PTHR34978:SF3">
    <property type="entry name" value="SLR0241 PROTEIN"/>
    <property type="match status" value="1"/>
</dbReference>
<keyword evidence="3 6" id="KW-0378">Hydrolase</keyword>
<keyword evidence="7" id="KW-1133">Transmembrane helix</keyword>
<dbReference type="EMBL" id="BSRZ01000020">
    <property type="protein sequence ID" value="GLW67169.1"/>
    <property type="molecule type" value="Genomic_DNA"/>
</dbReference>
<dbReference type="GO" id="GO:0006508">
    <property type="term" value="P:proteolysis"/>
    <property type="evidence" value="ECO:0007669"/>
    <property type="project" value="UniProtKB-KW"/>
</dbReference>
<proteinExistence type="inferred from homology"/>
<dbReference type="Proteomes" id="UP001165124">
    <property type="component" value="Unassembled WGS sequence"/>
</dbReference>
<comment type="cofactor">
    <cofactor evidence="6">
        <name>Zn(2+)</name>
        <dbReference type="ChEBI" id="CHEBI:29105"/>
    </cofactor>
    <text evidence="6">Binds 1 zinc ion per subunit.</text>
</comment>
<evidence type="ECO:0000313" key="9">
    <source>
        <dbReference type="EMBL" id="GLW67169.1"/>
    </source>
</evidence>
<name>A0A9W6PZD4_9ACTN</name>
<keyword evidence="5 6" id="KW-0482">Metalloprotease</keyword>
<keyword evidence="2" id="KW-0479">Metal-binding</keyword>
<evidence type="ECO:0000256" key="2">
    <source>
        <dbReference type="ARBA" id="ARBA00022723"/>
    </source>
</evidence>
<comment type="caution">
    <text evidence="9">The sequence shown here is derived from an EMBL/GenBank/DDBJ whole genome shotgun (WGS) entry which is preliminary data.</text>
</comment>
<evidence type="ECO:0000256" key="6">
    <source>
        <dbReference type="RuleBase" id="RU003983"/>
    </source>
</evidence>
<dbReference type="InterPro" id="IPR052173">
    <property type="entry name" value="Beta-lactam_resp_regulator"/>
</dbReference>
<dbReference type="InterPro" id="IPR001915">
    <property type="entry name" value="Peptidase_M48"/>
</dbReference>
<evidence type="ECO:0000256" key="1">
    <source>
        <dbReference type="ARBA" id="ARBA00022670"/>
    </source>
</evidence>
<keyword evidence="7" id="KW-0812">Transmembrane</keyword>
<evidence type="ECO:0000256" key="3">
    <source>
        <dbReference type="ARBA" id="ARBA00022801"/>
    </source>
</evidence>
<evidence type="ECO:0000256" key="5">
    <source>
        <dbReference type="ARBA" id="ARBA00023049"/>
    </source>
</evidence>
<dbReference type="AlphaFoldDB" id="A0A9W6PZD4"/>